<proteinExistence type="predicted"/>
<dbReference type="EMBL" id="CP013140">
    <property type="protein sequence ID" value="ALN56685.1"/>
    <property type="molecule type" value="Genomic_DNA"/>
</dbReference>
<evidence type="ECO:0000313" key="3">
    <source>
        <dbReference type="Proteomes" id="UP000061569"/>
    </source>
</evidence>
<protein>
    <submittedName>
        <fullName evidence="2">Uncharacterized protein</fullName>
    </submittedName>
</protein>
<gene>
    <name evidence="2" type="ORF">GLE_1328</name>
</gene>
<name>A0A0S2DEE1_LYSEN</name>
<evidence type="ECO:0000256" key="1">
    <source>
        <dbReference type="SAM" id="MobiDB-lite"/>
    </source>
</evidence>
<dbReference type="Proteomes" id="UP000061569">
    <property type="component" value="Chromosome"/>
</dbReference>
<dbReference type="KEGG" id="lez:GLE_1328"/>
<reference evidence="2 3" key="1">
    <citation type="submission" date="2015-11" db="EMBL/GenBank/DDBJ databases">
        <title>Genome sequences of Lysobacter enzymogenes strain C3 and Lysobacter antibioticus ATCC 29479.</title>
        <authorList>
            <person name="Kobayashi D.Y."/>
        </authorList>
    </citation>
    <scope>NUCLEOTIDE SEQUENCE [LARGE SCALE GENOMIC DNA]</scope>
    <source>
        <strain evidence="2 3">C3</strain>
    </source>
</reference>
<feature type="region of interest" description="Disordered" evidence="1">
    <location>
        <begin position="17"/>
        <end position="36"/>
    </location>
</feature>
<accession>A0A0S2DEE1</accession>
<evidence type="ECO:0000313" key="2">
    <source>
        <dbReference type="EMBL" id="ALN56685.1"/>
    </source>
</evidence>
<dbReference type="AlphaFoldDB" id="A0A0S2DEE1"/>
<organism evidence="2 3">
    <name type="scientific">Lysobacter enzymogenes</name>
    <dbReference type="NCBI Taxonomy" id="69"/>
    <lineage>
        <taxon>Bacteria</taxon>
        <taxon>Pseudomonadati</taxon>
        <taxon>Pseudomonadota</taxon>
        <taxon>Gammaproteobacteria</taxon>
        <taxon>Lysobacterales</taxon>
        <taxon>Lysobacteraceae</taxon>
        <taxon>Lysobacter</taxon>
    </lineage>
</organism>
<sequence>MVERNEASAWGQCVARLPRSRGGGRGGGMRNDENKNGGVAPAVAFVVCVRRGQIPQSQ</sequence>